<dbReference type="InterPro" id="IPR000073">
    <property type="entry name" value="AB_hydrolase_1"/>
</dbReference>
<dbReference type="GO" id="GO:0016787">
    <property type="term" value="F:hydrolase activity"/>
    <property type="evidence" value="ECO:0007669"/>
    <property type="project" value="UniProtKB-KW"/>
</dbReference>
<dbReference type="SUPFAM" id="SSF53474">
    <property type="entry name" value="alpha/beta-Hydrolases"/>
    <property type="match status" value="1"/>
</dbReference>
<dbReference type="PANTHER" id="PTHR43433:SF5">
    <property type="entry name" value="AB HYDROLASE-1 DOMAIN-CONTAINING PROTEIN"/>
    <property type="match status" value="1"/>
</dbReference>
<dbReference type="PRINTS" id="PR00111">
    <property type="entry name" value="ABHYDROLASE"/>
</dbReference>
<name>A0A2W2DEJ3_9ACTN</name>
<accession>A0A2W2DEJ3</accession>
<dbReference type="PANTHER" id="PTHR43433">
    <property type="entry name" value="HYDROLASE, ALPHA/BETA FOLD FAMILY PROTEIN"/>
    <property type="match status" value="1"/>
</dbReference>
<comment type="caution">
    <text evidence="2">The sequence shown here is derived from an EMBL/GenBank/DDBJ whole genome shotgun (WGS) entry which is preliminary data.</text>
</comment>
<evidence type="ECO:0000313" key="2">
    <source>
        <dbReference type="EMBL" id="PZG09283.1"/>
    </source>
</evidence>
<evidence type="ECO:0000313" key="3">
    <source>
        <dbReference type="Proteomes" id="UP000249304"/>
    </source>
</evidence>
<dbReference type="AlphaFoldDB" id="A0A2W2DEJ3"/>
<reference evidence="2 3" key="1">
    <citation type="submission" date="2018-01" db="EMBL/GenBank/DDBJ databases">
        <title>Draft genome sequence of Nonomuraea sp. KC333.</title>
        <authorList>
            <person name="Sahin N."/>
            <person name="Saygin H."/>
            <person name="Ay H."/>
        </authorList>
    </citation>
    <scope>NUCLEOTIDE SEQUENCE [LARGE SCALE GENOMIC DNA]</scope>
    <source>
        <strain evidence="2 3">KC333</strain>
    </source>
</reference>
<sequence length="247" mass="26601">MRMYYEVHGSGEPLVLLHGAFSAIGTSFGALLPHLAESRQVVALEFQGHGRTADIHRPLSSELLADDVAGVLEHLGIPKADVFGYSLGADVAFHLALKRPERVRKLVLAAFSYAAHGLHPGLSDGFENLRPEHLAGSPFHEEYLRLAPRPGDFAELVEKVSAFSRDVRDFTADDVRSLAAPALVVIGDSDIVRPEHAVELFRLLGGGVVGDQAGLPASRLAVLPGTTHVTLVHRAEWLASMVADFLD</sequence>
<dbReference type="InterPro" id="IPR029058">
    <property type="entry name" value="AB_hydrolase_fold"/>
</dbReference>
<keyword evidence="2" id="KW-0378">Hydrolase</keyword>
<feature type="domain" description="AB hydrolase-1" evidence="1">
    <location>
        <begin position="13"/>
        <end position="110"/>
    </location>
</feature>
<evidence type="ECO:0000259" key="1">
    <source>
        <dbReference type="Pfam" id="PF00561"/>
    </source>
</evidence>
<dbReference type="EMBL" id="POUD01000249">
    <property type="protein sequence ID" value="PZG09283.1"/>
    <property type="molecule type" value="Genomic_DNA"/>
</dbReference>
<gene>
    <name evidence="2" type="ORF">C1J01_37890</name>
</gene>
<dbReference type="InterPro" id="IPR050471">
    <property type="entry name" value="AB_hydrolase"/>
</dbReference>
<organism evidence="2 3">
    <name type="scientific">Nonomuraea aridisoli</name>
    <dbReference type="NCBI Taxonomy" id="2070368"/>
    <lineage>
        <taxon>Bacteria</taxon>
        <taxon>Bacillati</taxon>
        <taxon>Actinomycetota</taxon>
        <taxon>Actinomycetes</taxon>
        <taxon>Streptosporangiales</taxon>
        <taxon>Streptosporangiaceae</taxon>
        <taxon>Nonomuraea</taxon>
    </lineage>
</organism>
<keyword evidence="3" id="KW-1185">Reference proteome</keyword>
<proteinExistence type="predicted"/>
<dbReference type="Pfam" id="PF00561">
    <property type="entry name" value="Abhydrolase_1"/>
    <property type="match status" value="1"/>
</dbReference>
<dbReference type="OrthoDB" id="9785847at2"/>
<dbReference type="Gene3D" id="3.40.50.1820">
    <property type="entry name" value="alpha/beta hydrolase"/>
    <property type="match status" value="1"/>
</dbReference>
<protein>
    <submittedName>
        <fullName evidence="2">Alpha/beta hydrolase</fullName>
    </submittedName>
</protein>
<dbReference type="Proteomes" id="UP000249304">
    <property type="component" value="Unassembled WGS sequence"/>
</dbReference>